<evidence type="ECO:0000313" key="1">
    <source>
        <dbReference type="EMBL" id="KAK0410001.1"/>
    </source>
</evidence>
<reference evidence="1" key="1">
    <citation type="submission" date="2023-06" db="EMBL/GenBank/DDBJ databases">
        <title>Genomic analysis of the entomopathogenic nematode Steinernema hermaphroditum.</title>
        <authorList>
            <person name="Schwarz E.M."/>
            <person name="Heppert J.K."/>
            <person name="Baniya A."/>
            <person name="Schwartz H.T."/>
            <person name="Tan C.-H."/>
            <person name="Antoshechkin I."/>
            <person name="Sternberg P.W."/>
            <person name="Goodrich-Blair H."/>
            <person name="Dillman A.R."/>
        </authorList>
    </citation>
    <scope>NUCLEOTIDE SEQUENCE</scope>
    <source>
        <strain evidence="1">PS9179</strain>
        <tissue evidence="1">Whole animal</tissue>
    </source>
</reference>
<protein>
    <recommendedName>
        <fullName evidence="3">ParB/Sulfiredoxin domain-containing protein</fullName>
    </recommendedName>
</protein>
<evidence type="ECO:0008006" key="3">
    <source>
        <dbReference type="Google" id="ProtNLM"/>
    </source>
</evidence>
<gene>
    <name evidence="1" type="ORF">QR680_004890</name>
</gene>
<evidence type="ECO:0000313" key="2">
    <source>
        <dbReference type="Proteomes" id="UP001175271"/>
    </source>
</evidence>
<sequence>MTRNSSTRSMKPSAAEELIRDYDQVLRDYDALPRYKEQREITLAELHDSDFYILYDREEQRSNAGSGVQHFEGPFAVNEKDGKFFLVDGYRRRQAIMKKYGENEWQAVKIKCVVFKNLKLKEEAVVRFQPLVYLMKKEFNKPFDHGIMAQWIVGMWPQLPQTPERVKKYAKEISPYTA</sequence>
<organism evidence="1 2">
    <name type="scientific">Steinernema hermaphroditum</name>
    <dbReference type="NCBI Taxonomy" id="289476"/>
    <lineage>
        <taxon>Eukaryota</taxon>
        <taxon>Metazoa</taxon>
        <taxon>Ecdysozoa</taxon>
        <taxon>Nematoda</taxon>
        <taxon>Chromadorea</taxon>
        <taxon>Rhabditida</taxon>
        <taxon>Tylenchina</taxon>
        <taxon>Panagrolaimomorpha</taxon>
        <taxon>Strongyloidoidea</taxon>
        <taxon>Steinernematidae</taxon>
        <taxon>Steinernema</taxon>
    </lineage>
</organism>
<proteinExistence type="predicted"/>
<name>A0AA39HQ53_9BILA</name>
<dbReference type="EMBL" id="JAUCMV010000003">
    <property type="protein sequence ID" value="KAK0410001.1"/>
    <property type="molecule type" value="Genomic_DNA"/>
</dbReference>
<accession>A0AA39HQ53</accession>
<comment type="caution">
    <text evidence="1">The sequence shown here is derived from an EMBL/GenBank/DDBJ whole genome shotgun (WGS) entry which is preliminary data.</text>
</comment>
<dbReference type="Proteomes" id="UP001175271">
    <property type="component" value="Unassembled WGS sequence"/>
</dbReference>
<keyword evidence="2" id="KW-1185">Reference proteome</keyword>
<dbReference type="AlphaFoldDB" id="A0AA39HQ53"/>